<organism evidence="1 2">
    <name type="scientific">Fontibacillus panacisegetis</name>
    <dbReference type="NCBI Taxonomy" id="670482"/>
    <lineage>
        <taxon>Bacteria</taxon>
        <taxon>Bacillati</taxon>
        <taxon>Bacillota</taxon>
        <taxon>Bacilli</taxon>
        <taxon>Bacillales</taxon>
        <taxon>Paenibacillaceae</taxon>
        <taxon>Fontibacillus</taxon>
    </lineage>
</organism>
<dbReference type="RefSeq" id="WP_091230351.1">
    <property type="nucleotide sequence ID" value="NZ_FNBG01000012.1"/>
</dbReference>
<name>A0A1G7LXL3_9BACL</name>
<keyword evidence="2" id="KW-1185">Reference proteome</keyword>
<dbReference type="OrthoDB" id="2664580at2"/>
<dbReference type="STRING" id="670482.SAMN04488542_112104"/>
<evidence type="ECO:0000313" key="1">
    <source>
        <dbReference type="EMBL" id="SDF54308.1"/>
    </source>
</evidence>
<sequence>MIPLLSALEEEKRKLNELGNKTFEQGIPLFNNTALQAQSRKVDELIIQLHKQVGYKQRQAKFKISEGVNNGGVAIMVSKCDSGKVGACCGSD</sequence>
<dbReference type="AlphaFoldDB" id="A0A1G7LXL3"/>
<protein>
    <recommendedName>
        <fullName evidence="3">Spo0E like sporulation regulatory protein</fullName>
    </recommendedName>
</protein>
<dbReference type="EMBL" id="FNBG01000012">
    <property type="protein sequence ID" value="SDF54308.1"/>
    <property type="molecule type" value="Genomic_DNA"/>
</dbReference>
<dbReference type="Proteomes" id="UP000198972">
    <property type="component" value="Unassembled WGS sequence"/>
</dbReference>
<evidence type="ECO:0008006" key="3">
    <source>
        <dbReference type="Google" id="ProtNLM"/>
    </source>
</evidence>
<gene>
    <name evidence="1" type="ORF">SAMN04488542_112104</name>
</gene>
<evidence type="ECO:0000313" key="2">
    <source>
        <dbReference type="Proteomes" id="UP000198972"/>
    </source>
</evidence>
<reference evidence="1 2" key="1">
    <citation type="submission" date="2016-10" db="EMBL/GenBank/DDBJ databases">
        <authorList>
            <person name="de Groot N.N."/>
        </authorList>
    </citation>
    <scope>NUCLEOTIDE SEQUENCE [LARGE SCALE GENOMIC DNA]</scope>
    <source>
        <strain evidence="1 2">DSM 28129</strain>
    </source>
</reference>
<proteinExistence type="predicted"/>
<accession>A0A1G7LXL3</accession>